<comment type="caution">
    <text evidence="3">The sequence shown here is derived from an EMBL/GenBank/DDBJ whole genome shotgun (WGS) entry which is preliminary data.</text>
</comment>
<dbReference type="PANTHER" id="PTHR11422:SF10">
    <property type="entry name" value="IG-LIKE DOMAIN-CONTAINING PROTEIN"/>
    <property type="match status" value="1"/>
</dbReference>
<accession>A0AAV6HCV2</accession>
<keyword evidence="1" id="KW-1133">Transmembrane helix</keyword>
<sequence>MTGHGKLIQVAPGSDVSESCVGSWSRTGTSATELTLDDTAHFLVQNFQQRDRGLYRCGVQEITLEQKPASSGDATLLYRAVGQSVHLFCKFLGTETCWGNWNWTPHQASNLELTQNRGLDGDYSLHISSVGWGHSGVFSCQRQCLGRPLKPTSYELVVVKATVEPQHVYEGGDVTLRCSLSHLTTPVQVCWIHLDPNQCFGRRYRGYSSCRGTNAAAVSHTVSIVSSVQSQWACAVFHGGTLRALLPVQLNVSKHTTTHSPPTHTTPVRRAATLPGKHSEGTMVTRDTTATQHTEPSAGVSVPHVCVMSVFGLVVLILVALTALLLWKRTDKDVEVCEDEDERRTSDEEACAEGLLPHRGSVTYASFAQMLHLQILLLLLVALKRRVTQSYTLD</sequence>
<dbReference type="PROSITE" id="PS50835">
    <property type="entry name" value="IG_LIKE"/>
    <property type="match status" value="1"/>
</dbReference>
<protein>
    <recommendedName>
        <fullName evidence="2">Ig-like domain-containing protein</fullName>
    </recommendedName>
</protein>
<proteinExistence type="predicted"/>
<dbReference type="EMBL" id="JADWDJ010000002">
    <property type="protein sequence ID" value="KAG5285013.1"/>
    <property type="molecule type" value="Genomic_DNA"/>
</dbReference>
<keyword evidence="4" id="KW-1185">Reference proteome</keyword>
<dbReference type="InterPro" id="IPR036179">
    <property type="entry name" value="Ig-like_dom_sf"/>
</dbReference>
<dbReference type="InterPro" id="IPR007110">
    <property type="entry name" value="Ig-like_dom"/>
</dbReference>
<gene>
    <name evidence="3" type="ORF">AALO_G00033080</name>
</gene>
<feature type="domain" description="Ig-like" evidence="2">
    <location>
        <begin position="151"/>
        <end position="253"/>
    </location>
</feature>
<name>A0AAV6HCV2_9TELE</name>
<evidence type="ECO:0000256" key="1">
    <source>
        <dbReference type="SAM" id="Phobius"/>
    </source>
</evidence>
<keyword evidence="1" id="KW-0472">Membrane</keyword>
<evidence type="ECO:0000313" key="3">
    <source>
        <dbReference type="EMBL" id="KAG5285013.1"/>
    </source>
</evidence>
<organism evidence="3 4">
    <name type="scientific">Alosa alosa</name>
    <name type="common">allis shad</name>
    <dbReference type="NCBI Taxonomy" id="278164"/>
    <lineage>
        <taxon>Eukaryota</taxon>
        <taxon>Metazoa</taxon>
        <taxon>Chordata</taxon>
        <taxon>Craniata</taxon>
        <taxon>Vertebrata</taxon>
        <taxon>Euteleostomi</taxon>
        <taxon>Actinopterygii</taxon>
        <taxon>Neopterygii</taxon>
        <taxon>Teleostei</taxon>
        <taxon>Clupei</taxon>
        <taxon>Clupeiformes</taxon>
        <taxon>Clupeoidei</taxon>
        <taxon>Clupeidae</taxon>
        <taxon>Alosa</taxon>
    </lineage>
</organism>
<dbReference type="AlphaFoldDB" id="A0AAV6HCV2"/>
<dbReference type="PANTHER" id="PTHR11422">
    <property type="entry name" value="T-CELL SURFACE GLYCOPROTEIN CD4"/>
    <property type="match status" value="1"/>
</dbReference>
<evidence type="ECO:0000313" key="4">
    <source>
        <dbReference type="Proteomes" id="UP000823561"/>
    </source>
</evidence>
<feature type="transmembrane region" description="Helical" evidence="1">
    <location>
        <begin position="305"/>
        <end position="327"/>
    </location>
</feature>
<keyword evidence="1" id="KW-0812">Transmembrane</keyword>
<dbReference type="SUPFAM" id="SSF48726">
    <property type="entry name" value="Immunoglobulin"/>
    <property type="match status" value="2"/>
</dbReference>
<dbReference type="Proteomes" id="UP000823561">
    <property type="component" value="Chromosome 2"/>
</dbReference>
<evidence type="ECO:0000259" key="2">
    <source>
        <dbReference type="PROSITE" id="PS50835"/>
    </source>
</evidence>
<reference evidence="3" key="1">
    <citation type="submission" date="2020-10" db="EMBL/GenBank/DDBJ databases">
        <title>Chromosome-scale genome assembly of the Allis shad, Alosa alosa.</title>
        <authorList>
            <person name="Margot Z."/>
            <person name="Christophe K."/>
            <person name="Cabau C."/>
            <person name="Louis A."/>
            <person name="Berthelot C."/>
            <person name="Parey E."/>
            <person name="Roest Crollius H."/>
            <person name="Montfort J."/>
            <person name="Robinson-Rechavi M."/>
            <person name="Bucao C."/>
            <person name="Bouchez O."/>
            <person name="Gislard M."/>
            <person name="Lluch J."/>
            <person name="Milhes M."/>
            <person name="Lampietro C."/>
            <person name="Lopez Roques C."/>
            <person name="Donnadieu C."/>
            <person name="Braasch I."/>
            <person name="Desvignes T."/>
            <person name="Postlethwait J."/>
            <person name="Bobe J."/>
            <person name="Guiguen Y."/>
        </authorList>
    </citation>
    <scope>NUCLEOTIDE SEQUENCE</scope>
    <source>
        <strain evidence="3">M-15738</strain>
        <tissue evidence="3">Blood</tissue>
    </source>
</reference>